<dbReference type="SUPFAM" id="SSF144232">
    <property type="entry name" value="HIT/MYND zinc finger-like"/>
    <property type="match status" value="1"/>
</dbReference>
<evidence type="ECO:0000256" key="1">
    <source>
        <dbReference type="ARBA" id="ARBA00022723"/>
    </source>
</evidence>
<evidence type="ECO:0000259" key="6">
    <source>
        <dbReference type="PROSITE" id="PS50865"/>
    </source>
</evidence>
<reference evidence="7" key="1">
    <citation type="submission" date="2021-01" db="EMBL/GenBank/DDBJ databases">
        <authorList>
            <person name="Corre E."/>
            <person name="Pelletier E."/>
            <person name="Niang G."/>
            <person name="Scheremetjew M."/>
            <person name="Finn R."/>
            <person name="Kale V."/>
            <person name="Holt S."/>
            <person name="Cochrane G."/>
            <person name="Meng A."/>
            <person name="Brown T."/>
            <person name="Cohen L."/>
        </authorList>
    </citation>
    <scope>NUCLEOTIDE SEQUENCE</scope>
    <source>
        <strain evidence="7">CCMP281</strain>
    </source>
</reference>
<keyword evidence="1" id="KW-0479">Metal-binding</keyword>
<proteinExistence type="predicted"/>
<sequence>MDDLEQAVLSLRISHPDSTAKQIHELLVADRPDISLGQVKKASSKLAKRGAYNAQPPDQKPPAQAAASCGASPPDALPKPHNVRRPKGLPDLYPGPPPWLVDSETVLGDMAAKVGTPPVMMKMALGAYLHQRQSDERWRHLTHLYRGQEKTCLSVEEHGTKFTQAGYDFSKVLRVRPRPPPCAWYEAHDLLHATTSGLRMLKSGYVPPSPPLPRFCDYCKRQCTAECRCGEAYCDKDCQAMDWQNHREICETVADNAELAMSLTKQSWGAKGVLR</sequence>
<evidence type="ECO:0000313" key="7">
    <source>
        <dbReference type="EMBL" id="CAE0102909.1"/>
    </source>
</evidence>
<evidence type="ECO:0000256" key="2">
    <source>
        <dbReference type="ARBA" id="ARBA00022771"/>
    </source>
</evidence>
<evidence type="ECO:0000256" key="4">
    <source>
        <dbReference type="PROSITE-ProRule" id="PRU00134"/>
    </source>
</evidence>
<keyword evidence="2 4" id="KW-0863">Zinc-finger</keyword>
<feature type="domain" description="MYND-type" evidence="6">
    <location>
        <begin position="216"/>
        <end position="250"/>
    </location>
</feature>
<dbReference type="InterPro" id="IPR002893">
    <property type="entry name" value="Znf_MYND"/>
</dbReference>
<dbReference type="EMBL" id="HBHX01006503">
    <property type="protein sequence ID" value="CAE0102909.1"/>
    <property type="molecule type" value="Transcribed_RNA"/>
</dbReference>
<feature type="compositionally biased region" description="Low complexity" evidence="5">
    <location>
        <begin position="54"/>
        <end position="67"/>
    </location>
</feature>
<protein>
    <recommendedName>
        <fullName evidence="6">MYND-type domain-containing protein</fullName>
    </recommendedName>
</protein>
<dbReference type="PROSITE" id="PS50865">
    <property type="entry name" value="ZF_MYND_2"/>
    <property type="match status" value="1"/>
</dbReference>
<dbReference type="Gene3D" id="6.10.140.2220">
    <property type="match status" value="1"/>
</dbReference>
<dbReference type="GO" id="GO:0008270">
    <property type="term" value="F:zinc ion binding"/>
    <property type="evidence" value="ECO:0007669"/>
    <property type="project" value="UniProtKB-KW"/>
</dbReference>
<keyword evidence="3" id="KW-0862">Zinc</keyword>
<evidence type="ECO:0000256" key="3">
    <source>
        <dbReference type="ARBA" id="ARBA00022833"/>
    </source>
</evidence>
<evidence type="ECO:0000256" key="5">
    <source>
        <dbReference type="SAM" id="MobiDB-lite"/>
    </source>
</evidence>
<dbReference type="AlphaFoldDB" id="A0A7S3AF90"/>
<accession>A0A7S3AF90</accession>
<gene>
    <name evidence="7" type="ORF">HERI1096_LOCUS3567</name>
</gene>
<organism evidence="7">
    <name type="scientific">Haptolina ericina</name>
    <dbReference type="NCBI Taxonomy" id="156174"/>
    <lineage>
        <taxon>Eukaryota</taxon>
        <taxon>Haptista</taxon>
        <taxon>Haptophyta</taxon>
        <taxon>Prymnesiophyceae</taxon>
        <taxon>Prymnesiales</taxon>
        <taxon>Prymnesiaceae</taxon>
        <taxon>Haptolina</taxon>
    </lineage>
</organism>
<feature type="region of interest" description="Disordered" evidence="5">
    <location>
        <begin position="39"/>
        <end position="94"/>
    </location>
</feature>
<name>A0A7S3AF90_9EUKA</name>